<keyword evidence="4" id="KW-1185">Reference proteome</keyword>
<organism evidence="3 4">
    <name type="scientific">Macrosiphum euphorbiae</name>
    <name type="common">potato aphid</name>
    <dbReference type="NCBI Taxonomy" id="13131"/>
    <lineage>
        <taxon>Eukaryota</taxon>
        <taxon>Metazoa</taxon>
        <taxon>Ecdysozoa</taxon>
        <taxon>Arthropoda</taxon>
        <taxon>Hexapoda</taxon>
        <taxon>Insecta</taxon>
        <taxon>Pterygota</taxon>
        <taxon>Neoptera</taxon>
        <taxon>Paraneoptera</taxon>
        <taxon>Hemiptera</taxon>
        <taxon>Sternorrhyncha</taxon>
        <taxon>Aphidomorpha</taxon>
        <taxon>Aphidoidea</taxon>
        <taxon>Aphididae</taxon>
        <taxon>Macrosiphini</taxon>
        <taxon>Macrosiphum</taxon>
    </lineage>
</organism>
<dbReference type="EMBL" id="CARXXK010000001">
    <property type="protein sequence ID" value="CAI6345277.1"/>
    <property type="molecule type" value="Genomic_DNA"/>
</dbReference>
<feature type="compositionally biased region" description="Polar residues" evidence="1">
    <location>
        <begin position="887"/>
        <end position="900"/>
    </location>
</feature>
<dbReference type="AlphaFoldDB" id="A0AAV0VQ24"/>
<feature type="signal peptide" evidence="2">
    <location>
        <begin position="1"/>
        <end position="19"/>
    </location>
</feature>
<feature type="compositionally biased region" description="Polar residues" evidence="1">
    <location>
        <begin position="829"/>
        <end position="852"/>
    </location>
</feature>
<name>A0AAV0VQ24_9HEMI</name>
<feature type="region of interest" description="Disordered" evidence="1">
    <location>
        <begin position="458"/>
        <end position="484"/>
    </location>
</feature>
<feature type="compositionally biased region" description="Polar residues" evidence="1">
    <location>
        <begin position="606"/>
        <end position="620"/>
    </location>
</feature>
<protein>
    <submittedName>
        <fullName evidence="3">Uncharacterized protein</fullName>
    </submittedName>
</protein>
<feature type="region of interest" description="Disordered" evidence="1">
    <location>
        <begin position="576"/>
        <end position="717"/>
    </location>
</feature>
<feature type="region of interest" description="Disordered" evidence="1">
    <location>
        <begin position="756"/>
        <end position="900"/>
    </location>
</feature>
<feature type="compositionally biased region" description="Polar residues" evidence="1">
    <location>
        <begin position="469"/>
        <end position="484"/>
    </location>
</feature>
<feature type="chain" id="PRO_5043482896" evidence="2">
    <location>
        <begin position="20"/>
        <end position="929"/>
    </location>
</feature>
<feature type="compositionally biased region" description="Polar residues" evidence="1">
    <location>
        <begin position="629"/>
        <end position="646"/>
    </location>
</feature>
<feature type="compositionally biased region" description="Low complexity" evidence="1">
    <location>
        <begin position="584"/>
        <end position="605"/>
    </location>
</feature>
<feature type="compositionally biased region" description="Low complexity" evidence="1">
    <location>
        <begin position="647"/>
        <end position="694"/>
    </location>
</feature>
<reference evidence="3 4" key="1">
    <citation type="submission" date="2023-01" db="EMBL/GenBank/DDBJ databases">
        <authorList>
            <person name="Whitehead M."/>
        </authorList>
    </citation>
    <scope>NUCLEOTIDE SEQUENCE [LARGE SCALE GENOMIC DNA]</scope>
</reference>
<evidence type="ECO:0000256" key="1">
    <source>
        <dbReference type="SAM" id="MobiDB-lite"/>
    </source>
</evidence>
<keyword evidence="2" id="KW-0732">Signal</keyword>
<dbReference type="Proteomes" id="UP001160148">
    <property type="component" value="Unassembled WGS sequence"/>
</dbReference>
<evidence type="ECO:0000313" key="3">
    <source>
        <dbReference type="EMBL" id="CAI6345277.1"/>
    </source>
</evidence>
<evidence type="ECO:0000313" key="4">
    <source>
        <dbReference type="Proteomes" id="UP001160148"/>
    </source>
</evidence>
<evidence type="ECO:0000256" key="2">
    <source>
        <dbReference type="SAM" id="SignalP"/>
    </source>
</evidence>
<gene>
    <name evidence="3" type="ORF">MEUPH1_LOCUS2310</name>
</gene>
<sequence>MIFHLIILTTTSLFSQVKCRTYVPEKYFVDHNLNRRQTNNPGYNPTEQRQIVFVDKGQYPNGWNENIMKGYYRSPIIFSDKGPVTINYRGIHSGPKQPPDGYKNSCPIVISSQGKVTVNYDDSQDDVAPPSNQDICQLTNTMVELPSGIVLPYMKFKTISPYLLAEDQKSDILVILGNKNMTYKQFQETLRHYGCGDLEDSPRPSEIGSTDYVTLANGTLKAEMDDYRNIVSSLTSGSETLMVPNVVSGKYSVYRSLIADELPELRDSAFVITHEGIVVPFSLYYAVDREHFQRPPTAAVVPCKVQQIKWGDGKLVDVQTVRHVIDALRTPTMISFVFPNGKRMPFVRCSLKEPTDSYDFDPEKVMVDVGQCKNVLLSHFNDILKAVHIPDDDCKNKRFNNPVVFALDPKCLNTTDIYNVTGPVNPQTNNNCTNILKAYTECNCKQILKTNETKSMINIKNTPTDDSKNPPCSNESTKNQTVTGCNENLTTNDNKNQTTDTVITTIVTQNNTELVNTTSNPSICGKMDNITTIESKNNATENPDCTEIYIKNEQNSSSPITEGNKMPIVKSNNDQTETKNTMVSPPNLTSKNTTNSNTTTTINPNQATMTSTHQNSSNPVSGYKEEPTMNDNNQYQTETKNTTTIPNFVNNTSSSNITNPNKKYEPNSTSNSSVTTETRNNTTNDQNNYQNSSNPVIEGKTIPITTAGNNNQTETKDTTIISAPNITENTTGPNNTNTDKIYAHNETSNNAVTTEIRNNNTTDPTLTAVVPDNRQNDSNPVNRTNEIPAVTNGNHYQNSTETINTTASTPDSTENTKVGSNEGRKDNDTYTGSNETPSVNNTAETIQTSGATRASDGADDVGPMENGEKIPETNTTGIDDETPDIAYNSTMTGKKETNQPTPIYTETIKSPNNNSVTNNATKIINIVVY</sequence>
<feature type="compositionally biased region" description="Polar residues" evidence="1">
    <location>
        <begin position="776"/>
        <end position="819"/>
    </location>
</feature>
<accession>A0AAV0VQ24</accession>
<feature type="compositionally biased region" description="Polar residues" evidence="1">
    <location>
        <begin position="756"/>
        <end position="765"/>
    </location>
</feature>
<proteinExistence type="predicted"/>
<comment type="caution">
    <text evidence="3">The sequence shown here is derived from an EMBL/GenBank/DDBJ whole genome shotgun (WGS) entry which is preliminary data.</text>
</comment>
<feature type="compositionally biased region" description="Polar residues" evidence="1">
    <location>
        <begin position="703"/>
        <end position="717"/>
    </location>
</feature>